<keyword evidence="11 16" id="KW-0694">RNA-binding</keyword>
<dbReference type="InterPro" id="IPR004532">
    <property type="entry name" value="Phe-tRNA-ligase_IIc_bsu_bact"/>
</dbReference>
<comment type="catalytic activity">
    <reaction evidence="14 15">
        <text>tRNA(Phe) + L-phenylalanine + ATP = L-phenylalanyl-tRNA(Phe) + AMP + diphosphate + H(+)</text>
        <dbReference type="Rhea" id="RHEA:19413"/>
        <dbReference type="Rhea" id="RHEA-COMP:9668"/>
        <dbReference type="Rhea" id="RHEA-COMP:9699"/>
        <dbReference type="ChEBI" id="CHEBI:15378"/>
        <dbReference type="ChEBI" id="CHEBI:30616"/>
        <dbReference type="ChEBI" id="CHEBI:33019"/>
        <dbReference type="ChEBI" id="CHEBI:58095"/>
        <dbReference type="ChEBI" id="CHEBI:78442"/>
        <dbReference type="ChEBI" id="CHEBI:78531"/>
        <dbReference type="ChEBI" id="CHEBI:456215"/>
        <dbReference type="EC" id="6.1.1.20"/>
    </reaction>
</comment>
<evidence type="ECO:0000256" key="2">
    <source>
        <dbReference type="ARBA" id="ARBA00008653"/>
    </source>
</evidence>
<dbReference type="EMBL" id="CP027226">
    <property type="protein sequence ID" value="AVM42052.1"/>
    <property type="molecule type" value="Genomic_DNA"/>
</dbReference>
<organism evidence="20 21">
    <name type="scientific">Fastidiosipila sanguinis</name>
    <dbReference type="NCBI Taxonomy" id="236753"/>
    <lineage>
        <taxon>Bacteria</taxon>
        <taxon>Bacillati</taxon>
        <taxon>Bacillota</taxon>
        <taxon>Clostridia</taxon>
        <taxon>Eubacteriales</taxon>
        <taxon>Oscillospiraceae</taxon>
        <taxon>Fastidiosipila</taxon>
    </lineage>
</organism>
<dbReference type="SUPFAM" id="SSF54991">
    <property type="entry name" value="Anticodon-binding domain of PheRS"/>
    <property type="match status" value="1"/>
</dbReference>
<keyword evidence="6 15" id="KW-0436">Ligase</keyword>
<dbReference type="SUPFAM" id="SSF55681">
    <property type="entry name" value="Class II aaRS and biotin synthetases"/>
    <property type="match status" value="1"/>
</dbReference>
<dbReference type="SUPFAM" id="SSF50249">
    <property type="entry name" value="Nucleic acid-binding proteins"/>
    <property type="match status" value="1"/>
</dbReference>
<keyword evidence="7 15" id="KW-0479">Metal-binding</keyword>
<keyword evidence="5 16" id="KW-0820">tRNA-binding</keyword>
<sequence>MKVSLNWLKDYVELPEDLSIEDLAYDLTMRTVEVEDVESLKDRFSGIVVGEILSIEKHENADTLWVCKVNVGGERDLQIVCGGQNLFVGQKVAVSVPGAMVRWHGQGEAVEIKSTKLRGVLSEGMICGANELDLEVIFPAAEHDIMDLSDLEKAQPGVNIADAIGLDDYIIEIDNKSMTHRPDLWGHYGIARELAAIYNTKLKKLETFEVTDNLDNYPVEISTKNCNAYSAYVIDNVKVEKSPLDMRIRLWSVDVNPKNNLVDITNYVMLTTGQPTHGFDYKHVESGILVRDANSDEKLELLDGTILDLDPEDVVITDGKKPLALGGVMGGKQDSILADTDSMLLEIASFSPLAVRRTSKRHNVRTDSSSRYEKDIDTARMEDAKNLAFNLLNKLLPDAKIIAKGQAKQHETERNEITVKYDYLNVRIGREITSQEIHDSLEPLGFEIINEDDNEFTVLAPVWRSTGDIQMAADILEEIARMIGYENFSLIAPSIELEAAINQREVNLNHNLHKYFAIRCGFQEVYTYPWVDSHYIEAADIDASEWLELQDAPSPTQSKLRGSLVPGLLEAAVKNLRYKSEFKIFEQAQVFAKGYRTPSSPDEVLPEQKNYLGLLAAGDSPELLFRDLKGSLESMARYNHCTGISFAQEEKPSWADPKVWLNILDKDGEVIGDLGMISPKTAKNSGVKNHYVLIAEFDLDHIESLDSRTNSYESLNQYQVVTQDLNIWVKDEVKWSEIAELVEPLVQKLEFLEIYRSAEMAKDEKSILLRYELSSSDHTLSSEEIEAKNAEIINVLAENLGAKQN</sequence>
<dbReference type="GO" id="GO:0009328">
    <property type="term" value="C:phenylalanine-tRNA ligase complex"/>
    <property type="evidence" value="ECO:0007669"/>
    <property type="project" value="TreeGrafter"/>
</dbReference>
<evidence type="ECO:0000256" key="13">
    <source>
        <dbReference type="ARBA" id="ARBA00023146"/>
    </source>
</evidence>
<evidence type="ECO:0000256" key="1">
    <source>
        <dbReference type="ARBA" id="ARBA00004496"/>
    </source>
</evidence>
<proteinExistence type="inferred from homology"/>
<dbReference type="InterPro" id="IPR041616">
    <property type="entry name" value="PheRS_beta_core"/>
</dbReference>
<dbReference type="PANTHER" id="PTHR10947">
    <property type="entry name" value="PHENYLALANYL-TRNA SYNTHETASE BETA CHAIN AND LEUCINE-RICH REPEAT-CONTAINING PROTEIN 47"/>
    <property type="match status" value="1"/>
</dbReference>
<reference evidence="21" key="1">
    <citation type="submission" date="2018-02" db="EMBL/GenBank/DDBJ databases">
        <authorList>
            <person name="Holder M.E."/>
            <person name="Ajami N.J."/>
            <person name="Petrosino J.F."/>
        </authorList>
    </citation>
    <scope>NUCLEOTIDE SEQUENCE [LARGE SCALE GENOMIC DNA]</scope>
    <source>
        <strain evidence="21">CCUG 47711</strain>
    </source>
</reference>
<name>A0A2S0KLZ1_9FIRM</name>
<dbReference type="GO" id="GO:0140096">
    <property type="term" value="F:catalytic activity, acting on a protein"/>
    <property type="evidence" value="ECO:0007669"/>
    <property type="project" value="UniProtKB-ARBA"/>
</dbReference>
<dbReference type="InterPro" id="IPR005121">
    <property type="entry name" value="Fdx_antiC-bd"/>
</dbReference>
<keyword evidence="21" id="KW-1185">Reference proteome</keyword>
<feature type="binding site" evidence="15">
    <location>
        <position position="478"/>
    </location>
    <ligand>
        <name>Mg(2+)</name>
        <dbReference type="ChEBI" id="CHEBI:18420"/>
        <note>shared with alpha subunit</note>
    </ligand>
</feature>
<evidence type="ECO:0000256" key="5">
    <source>
        <dbReference type="ARBA" id="ARBA00022555"/>
    </source>
</evidence>
<keyword evidence="9 15" id="KW-0067">ATP-binding</keyword>
<keyword evidence="13 15" id="KW-0030">Aminoacyl-tRNA synthetase</keyword>
<dbReference type="InterPro" id="IPR020825">
    <property type="entry name" value="Phe-tRNA_synthase-like_B3/B4"/>
</dbReference>
<keyword evidence="12 15" id="KW-0648">Protein biosynthesis</keyword>
<evidence type="ECO:0000259" key="19">
    <source>
        <dbReference type="PROSITE" id="PS51483"/>
    </source>
</evidence>
<dbReference type="InterPro" id="IPR005147">
    <property type="entry name" value="tRNA_synthase_B5-dom"/>
</dbReference>
<feature type="binding site" evidence="15">
    <location>
        <position position="468"/>
    </location>
    <ligand>
        <name>Mg(2+)</name>
        <dbReference type="ChEBI" id="CHEBI:18420"/>
        <note>shared with alpha subunit</note>
    </ligand>
</feature>
<dbReference type="GO" id="GO:0016740">
    <property type="term" value="F:transferase activity"/>
    <property type="evidence" value="ECO:0007669"/>
    <property type="project" value="UniProtKB-ARBA"/>
</dbReference>
<dbReference type="InterPro" id="IPR033714">
    <property type="entry name" value="tRNA_bind_bactPheRS"/>
</dbReference>
<dbReference type="Gene3D" id="3.30.70.380">
    <property type="entry name" value="Ferrodoxin-fold anticodon-binding domain"/>
    <property type="match status" value="1"/>
</dbReference>
<evidence type="ECO:0000256" key="11">
    <source>
        <dbReference type="ARBA" id="ARBA00022884"/>
    </source>
</evidence>
<feature type="domain" description="FDX-ACB" evidence="18">
    <location>
        <begin position="716"/>
        <end position="805"/>
    </location>
</feature>
<feature type="binding site" evidence="15">
    <location>
        <position position="477"/>
    </location>
    <ligand>
        <name>Mg(2+)</name>
        <dbReference type="ChEBI" id="CHEBI:18420"/>
        <note>shared with alpha subunit</note>
    </ligand>
</feature>
<dbReference type="PROSITE" id="PS51483">
    <property type="entry name" value="B5"/>
    <property type="match status" value="1"/>
</dbReference>
<evidence type="ECO:0000256" key="12">
    <source>
        <dbReference type="ARBA" id="ARBA00022917"/>
    </source>
</evidence>
<dbReference type="HAMAP" id="MF_00283">
    <property type="entry name" value="Phe_tRNA_synth_beta1"/>
    <property type="match status" value="1"/>
</dbReference>
<dbReference type="InterPro" id="IPR012340">
    <property type="entry name" value="NA-bd_OB-fold"/>
</dbReference>
<evidence type="ECO:0000256" key="6">
    <source>
        <dbReference type="ARBA" id="ARBA00022598"/>
    </source>
</evidence>
<dbReference type="RefSeq" id="WP_106012038.1">
    <property type="nucleotide sequence ID" value="NZ_CP027226.1"/>
</dbReference>
<dbReference type="SMART" id="SM00896">
    <property type="entry name" value="FDX-ACB"/>
    <property type="match status" value="1"/>
</dbReference>
<dbReference type="Pfam" id="PF03484">
    <property type="entry name" value="B5"/>
    <property type="match status" value="1"/>
</dbReference>
<keyword evidence="4 15" id="KW-0963">Cytoplasm</keyword>
<dbReference type="InterPro" id="IPR009061">
    <property type="entry name" value="DNA-bd_dom_put_sf"/>
</dbReference>
<dbReference type="Gene3D" id="3.30.930.10">
    <property type="entry name" value="Bira Bifunctional Protein, Domain 2"/>
    <property type="match status" value="1"/>
</dbReference>
<dbReference type="Proteomes" id="UP000237947">
    <property type="component" value="Chromosome"/>
</dbReference>
<dbReference type="EC" id="6.1.1.20" evidence="15"/>
<evidence type="ECO:0000313" key="21">
    <source>
        <dbReference type="Proteomes" id="UP000237947"/>
    </source>
</evidence>
<dbReference type="PROSITE" id="PS50886">
    <property type="entry name" value="TRBD"/>
    <property type="match status" value="1"/>
</dbReference>
<dbReference type="Pfam" id="PF03147">
    <property type="entry name" value="FDX-ACB"/>
    <property type="match status" value="1"/>
</dbReference>
<evidence type="ECO:0000256" key="3">
    <source>
        <dbReference type="ARBA" id="ARBA00011209"/>
    </source>
</evidence>
<dbReference type="GO" id="GO:0004826">
    <property type="term" value="F:phenylalanine-tRNA ligase activity"/>
    <property type="evidence" value="ECO:0007669"/>
    <property type="project" value="UniProtKB-UniRule"/>
</dbReference>
<dbReference type="KEGG" id="fsa:C5Q98_01860"/>
<dbReference type="InterPro" id="IPR002547">
    <property type="entry name" value="tRNA-bd_dom"/>
</dbReference>
<evidence type="ECO:0000259" key="17">
    <source>
        <dbReference type="PROSITE" id="PS50886"/>
    </source>
</evidence>
<dbReference type="Pfam" id="PF01588">
    <property type="entry name" value="tRNA_bind"/>
    <property type="match status" value="1"/>
</dbReference>
<dbReference type="OrthoDB" id="9805455at2"/>
<comment type="similarity">
    <text evidence="2 15">Belongs to the phenylalanyl-tRNA synthetase beta subunit family. Type 1 subfamily.</text>
</comment>
<dbReference type="Gene3D" id="2.40.50.140">
    <property type="entry name" value="Nucleic acid-binding proteins"/>
    <property type="match status" value="1"/>
</dbReference>
<evidence type="ECO:0000256" key="15">
    <source>
        <dbReference type="HAMAP-Rule" id="MF_00283"/>
    </source>
</evidence>
<dbReference type="AlphaFoldDB" id="A0A2S0KLZ1"/>
<evidence type="ECO:0000256" key="10">
    <source>
        <dbReference type="ARBA" id="ARBA00022842"/>
    </source>
</evidence>
<feature type="domain" description="TRNA-binding" evidence="17">
    <location>
        <begin position="41"/>
        <end position="161"/>
    </location>
</feature>
<keyword evidence="10 15" id="KW-0460">Magnesium</keyword>
<dbReference type="InterPro" id="IPR045060">
    <property type="entry name" value="Phe-tRNA-ligase_IIc_bsu"/>
</dbReference>
<evidence type="ECO:0000256" key="16">
    <source>
        <dbReference type="PROSITE-ProRule" id="PRU00209"/>
    </source>
</evidence>
<feature type="binding site" evidence="15">
    <location>
        <position position="474"/>
    </location>
    <ligand>
        <name>Mg(2+)</name>
        <dbReference type="ChEBI" id="CHEBI:18420"/>
        <note>shared with alpha subunit</note>
    </ligand>
</feature>
<evidence type="ECO:0000256" key="4">
    <source>
        <dbReference type="ARBA" id="ARBA00022490"/>
    </source>
</evidence>
<dbReference type="SUPFAM" id="SSF46955">
    <property type="entry name" value="Putative DNA-binding domain"/>
    <property type="match status" value="1"/>
</dbReference>
<dbReference type="CDD" id="cd02796">
    <property type="entry name" value="tRNA_bind_bactPheRS"/>
    <property type="match status" value="1"/>
</dbReference>
<dbReference type="SUPFAM" id="SSF56037">
    <property type="entry name" value="PheT/TilS domain"/>
    <property type="match status" value="1"/>
</dbReference>
<evidence type="ECO:0000259" key="18">
    <source>
        <dbReference type="PROSITE" id="PS51447"/>
    </source>
</evidence>
<dbReference type="PANTHER" id="PTHR10947:SF0">
    <property type="entry name" value="PHENYLALANINE--TRNA LIGASE BETA SUBUNIT"/>
    <property type="match status" value="1"/>
</dbReference>
<dbReference type="GO" id="GO:0000049">
    <property type="term" value="F:tRNA binding"/>
    <property type="evidence" value="ECO:0007669"/>
    <property type="project" value="UniProtKB-UniRule"/>
</dbReference>
<evidence type="ECO:0000256" key="7">
    <source>
        <dbReference type="ARBA" id="ARBA00022723"/>
    </source>
</evidence>
<dbReference type="InterPro" id="IPR045864">
    <property type="entry name" value="aa-tRNA-synth_II/BPL/LPL"/>
</dbReference>
<evidence type="ECO:0000256" key="9">
    <source>
        <dbReference type="ARBA" id="ARBA00022840"/>
    </source>
</evidence>
<dbReference type="PROSITE" id="PS51447">
    <property type="entry name" value="FDX_ACB"/>
    <property type="match status" value="1"/>
</dbReference>
<dbReference type="Pfam" id="PF17759">
    <property type="entry name" value="tRNA_synthFbeta"/>
    <property type="match status" value="1"/>
</dbReference>
<dbReference type="Gene3D" id="3.30.56.10">
    <property type="match status" value="2"/>
</dbReference>
<feature type="domain" description="B5" evidence="19">
    <location>
        <begin position="412"/>
        <end position="490"/>
    </location>
</feature>
<evidence type="ECO:0000256" key="8">
    <source>
        <dbReference type="ARBA" id="ARBA00022741"/>
    </source>
</evidence>
<protein>
    <recommendedName>
        <fullName evidence="15">Phenylalanine--tRNA ligase beta subunit</fullName>
        <ecNumber evidence="15">6.1.1.20</ecNumber>
    </recommendedName>
    <alternativeName>
        <fullName evidence="15">Phenylalanyl-tRNA synthetase beta subunit</fullName>
        <shortName evidence="15">PheRS</shortName>
    </alternativeName>
</protein>
<dbReference type="SMART" id="SM00873">
    <property type="entry name" value="B3_4"/>
    <property type="match status" value="1"/>
</dbReference>
<dbReference type="GO" id="GO:0006432">
    <property type="term" value="P:phenylalanyl-tRNA aminoacylation"/>
    <property type="evidence" value="ECO:0007669"/>
    <property type="project" value="UniProtKB-UniRule"/>
</dbReference>
<keyword evidence="8 15" id="KW-0547">Nucleotide-binding</keyword>
<accession>A0A2S0KLZ1</accession>
<gene>
    <name evidence="15 20" type="primary">pheT</name>
    <name evidence="20" type="ORF">C5Q98_01860</name>
</gene>
<dbReference type="NCBIfam" id="TIGR00472">
    <property type="entry name" value="pheT_bact"/>
    <property type="match status" value="1"/>
</dbReference>
<dbReference type="GO" id="GO:0000287">
    <property type="term" value="F:magnesium ion binding"/>
    <property type="evidence" value="ECO:0007669"/>
    <property type="project" value="UniProtKB-UniRule"/>
</dbReference>
<comment type="cofactor">
    <cofactor evidence="15">
        <name>Mg(2+)</name>
        <dbReference type="ChEBI" id="CHEBI:18420"/>
    </cofactor>
    <text evidence="15">Binds 2 magnesium ions per tetramer.</text>
</comment>
<evidence type="ECO:0000256" key="14">
    <source>
        <dbReference type="ARBA" id="ARBA00049255"/>
    </source>
</evidence>
<dbReference type="InterPro" id="IPR036690">
    <property type="entry name" value="Fdx_antiC-bd_sf"/>
</dbReference>
<dbReference type="InterPro" id="IPR005146">
    <property type="entry name" value="B3/B4_tRNA-bd"/>
</dbReference>
<dbReference type="SMART" id="SM00874">
    <property type="entry name" value="B5"/>
    <property type="match status" value="1"/>
</dbReference>
<evidence type="ECO:0000313" key="20">
    <source>
        <dbReference type="EMBL" id="AVM42052.1"/>
    </source>
</evidence>
<comment type="subunit">
    <text evidence="3 15">Tetramer of two alpha and two beta subunits.</text>
</comment>
<dbReference type="Pfam" id="PF03483">
    <property type="entry name" value="B3_4"/>
    <property type="match status" value="1"/>
</dbReference>
<comment type="subcellular location">
    <subcellularLocation>
        <location evidence="1 15">Cytoplasm</location>
    </subcellularLocation>
</comment>
<dbReference type="Gene3D" id="3.50.40.10">
    <property type="entry name" value="Phenylalanyl-trna Synthetase, Chain B, domain 3"/>
    <property type="match status" value="1"/>
</dbReference>
<dbReference type="GO" id="GO:0005524">
    <property type="term" value="F:ATP binding"/>
    <property type="evidence" value="ECO:0007669"/>
    <property type="project" value="UniProtKB-UniRule"/>
</dbReference>